<gene>
    <name evidence="2" type="ORF">BG011_002702</name>
</gene>
<dbReference type="SUPFAM" id="SSF54695">
    <property type="entry name" value="POZ domain"/>
    <property type="match status" value="1"/>
</dbReference>
<protein>
    <recommendedName>
        <fullName evidence="1">BTB domain-containing protein</fullName>
    </recommendedName>
</protein>
<keyword evidence="3" id="KW-1185">Reference proteome</keyword>
<dbReference type="Proteomes" id="UP000726737">
    <property type="component" value="Unassembled WGS sequence"/>
</dbReference>
<feature type="domain" description="BTB" evidence="1">
    <location>
        <begin position="44"/>
        <end position="73"/>
    </location>
</feature>
<dbReference type="Pfam" id="PF00651">
    <property type="entry name" value="BTB"/>
    <property type="match status" value="1"/>
</dbReference>
<dbReference type="InterPro" id="IPR011333">
    <property type="entry name" value="SKP1/BTB/POZ_sf"/>
</dbReference>
<evidence type="ECO:0000259" key="1">
    <source>
        <dbReference type="PROSITE" id="PS50097"/>
    </source>
</evidence>
<dbReference type="EMBL" id="JAAAJA010000019">
    <property type="protein sequence ID" value="KAG0266294.1"/>
    <property type="molecule type" value="Genomic_DNA"/>
</dbReference>
<evidence type="ECO:0000313" key="3">
    <source>
        <dbReference type="Proteomes" id="UP000726737"/>
    </source>
</evidence>
<reference evidence="2" key="1">
    <citation type="journal article" date="2020" name="Fungal Divers.">
        <title>Resolving the Mortierellaceae phylogeny through synthesis of multi-gene phylogenetics and phylogenomics.</title>
        <authorList>
            <person name="Vandepol N."/>
            <person name="Liber J."/>
            <person name="Desiro A."/>
            <person name="Na H."/>
            <person name="Kennedy M."/>
            <person name="Barry K."/>
            <person name="Grigoriev I.V."/>
            <person name="Miller A.N."/>
            <person name="O'Donnell K."/>
            <person name="Stajich J.E."/>
            <person name="Bonito G."/>
        </authorList>
    </citation>
    <scope>NUCLEOTIDE SEQUENCE</scope>
    <source>
        <strain evidence="2">KOD948</strain>
    </source>
</reference>
<dbReference type="AlphaFoldDB" id="A0A9P6QDX6"/>
<sequence>MFDRLSADEGPEAIGPPPVTYMANLIAGHLLQNGASMFGRRSDANCVLKVGDRQYFVHVQMLAARSPTFRRIFDEMIANDAWGQTGDSDISSEGVTSQLSELDEMDVYDGDMQGCSHPGDMQQQTGDAANGLLREHGLAVSDDTIEQLNVKVYRSMRIQDTDDGSRTNHGDCIDISYTDVGDEDTTDQEDIEGALPELSVQFSDPDGSHFEELLYWVYTGDNERWVQFFTPENYGSILQNILHLNMVSRPVLELCLSYEESTDPSLGLWGKAMTVLSPSL</sequence>
<dbReference type="Gene3D" id="3.30.710.10">
    <property type="entry name" value="Potassium Channel Kv1.1, Chain A"/>
    <property type="match status" value="1"/>
</dbReference>
<evidence type="ECO:0000313" key="2">
    <source>
        <dbReference type="EMBL" id="KAG0266294.1"/>
    </source>
</evidence>
<accession>A0A9P6QDX6</accession>
<proteinExistence type="predicted"/>
<dbReference type="OrthoDB" id="10250130at2759"/>
<comment type="caution">
    <text evidence="2">The sequence shown here is derived from an EMBL/GenBank/DDBJ whole genome shotgun (WGS) entry which is preliminary data.</text>
</comment>
<dbReference type="PROSITE" id="PS50097">
    <property type="entry name" value="BTB"/>
    <property type="match status" value="1"/>
</dbReference>
<organism evidence="2 3">
    <name type="scientific">Mortierella polycephala</name>
    <dbReference type="NCBI Taxonomy" id="41804"/>
    <lineage>
        <taxon>Eukaryota</taxon>
        <taxon>Fungi</taxon>
        <taxon>Fungi incertae sedis</taxon>
        <taxon>Mucoromycota</taxon>
        <taxon>Mortierellomycotina</taxon>
        <taxon>Mortierellomycetes</taxon>
        <taxon>Mortierellales</taxon>
        <taxon>Mortierellaceae</taxon>
        <taxon>Mortierella</taxon>
    </lineage>
</organism>
<name>A0A9P6QDX6_9FUNG</name>
<dbReference type="InterPro" id="IPR000210">
    <property type="entry name" value="BTB/POZ_dom"/>
</dbReference>